<dbReference type="Pfam" id="PF03466">
    <property type="entry name" value="LysR_substrate"/>
    <property type="match status" value="1"/>
</dbReference>
<dbReference type="EMBL" id="RQXW01000003">
    <property type="protein sequence ID" value="RTE66890.1"/>
    <property type="molecule type" value="Genomic_DNA"/>
</dbReference>
<dbReference type="SUPFAM" id="SSF46785">
    <property type="entry name" value="Winged helix' DNA-binding domain"/>
    <property type="match status" value="1"/>
</dbReference>
<proteinExistence type="inferred from homology"/>
<dbReference type="GO" id="GO:0000976">
    <property type="term" value="F:transcription cis-regulatory region binding"/>
    <property type="evidence" value="ECO:0007669"/>
    <property type="project" value="TreeGrafter"/>
</dbReference>
<organism evidence="6 7">
    <name type="scientific">Amphritea opalescens</name>
    <dbReference type="NCBI Taxonomy" id="2490544"/>
    <lineage>
        <taxon>Bacteria</taxon>
        <taxon>Pseudomonadati</taxon>
        <taxon>Pseudomonadota</taxon>
        <taxon>Gammaproteobacteria</taxon>
        <taxon>Oceanospirillales</taxon>
        <taxon>Oceanospirillaceae</taxon>
        <taxon>Amphritea</taxon>
    </lineage>
</organism>
<evidence type="ECO:0000256" key="4">
    <source>
        <dbReference type="ARBA" id="ARBA00023163"/>
    </source>
</evidence>
<reference evidence="6 7" key="1">
    <citation type="submission" date="2018-11" db="EMBL/GenBank/DDBJ databases">
        <title>The draft genome sequence of Amphritea opalescens ANRC-JH13T.</title>
        <authorList>
            <person name="Fang Z."/>
            <person name="Zhang Y."/>
            <person name="Han X."/>
        </authorList>
    </citation>
    <scope>NUCLEOTIDE SEQUENCE [LARGE SCALE GENOMIC DNA]</scope>
    <source>
        <strain evidence="6 7">ANRC-JH13</strain>
    </source>
</reference>
<sequence>MKLEQLRMLSRIVECGSLKLAAESLHKTQPALSMAIKKLEDEYGFKILNRDSYRLSLTEEGLSFYRKSQELLLNSHQLNSLGQHLGAGNEPLIRVAFDQVCPYTQVLKVLKLCQQEYPLTEFKISEKSRFGALDMLRNKQADLVVSPWWPTLYAAGDFDTLPIGHFRILMVAAPELFPDGPVTHSEQLKSQVHLTIETSRFSFDSDSLMLDKGVRRWKAQDGFTVKQLLLAGLGWGYVAEHLVTDELERGELIRLTPSDVEYSVMGEVRLIRNLEDSLGPVASMIWQSFAQMETLPIK</sequence>
<comment type="similarity">
    <text evidence="1">Belongs to the LysR transcriptional regulatory family.</text>
</comment>
<gene>
    <name evidence="6" type="ORF">EH243_04605</name>
</gene>
<evidence type="ECO:0000259" key="5">
    <source>
        <dbReference type="PROSITE" id="PS50931"/>
    </source>
</evidence>
<dbReference type="InterPro" id="IPR005119">
    <property type="entry name" value="LysR_subst-bd"/>
</dbReference>
<accession>A0A430KTS4</accession>
<protein>
    <submittedName>
        <fullName evidence="6">LysR family transcriptional regulator</fullName>
    </submittedName>
</protein>
<evidence type="ECO:0000256" key="2">
    <source>
        <dbReference type="ARBA" id="ARBA00023015"/>
    </source>
</evidence>
<keyword evidence="4" id="KW-0804">Transcription</keyword>
<dbReference type="GO" id="GO:0003700">
    <property type="term" value="F:DNA-binding transcription factor activity"/>
    <property type="evidence" value="ECO:0007669"/>
    <property type="project" value="InterPro"/>
</dbReference>
<dbReference type="Gene3D" id="1.10.10.10">
    <property type="entry name" value="Winged helix-like DNA-binding domain superfamily/Winged helix DNA-binding domain"/>
    <property type="match status" value="1"/>
</dbReference>
<dbReference type="AlphaFoldDB" id="A0A430KTS4"/>
<dbReference type="Gene3D" id="3.40.190.290">
    <property type="match status" value="1"/>
</dbReference>
<name>A0A430KTS4_9GAMM</name>
<keyword evidence="7" id="KW-1185">Reference proteome</keyword>
<dbReference type="InterPro" id="IPR000847">
    <property type="entry name" value="LysR_HTH_N"/>
</dbReference>
<evidence type="ECO:0000313" key="6">
    <source>
        <dbReference type="EMBL" id="RTE66890.1"/>
    </source>
</evidence>
<dbReference type="InterPro" id="IPR036388">
    <property type="entry name" value="WH-like_DNA-bd_sf"/>
</dbReference>
<dbReference type="RefSeq" id="WP_126157475.1">
    <property type="nucleotide sequence ID" value="NZ_RQXW01000003.1"/>
</dbReference>
<dbReference type="Pfam" id="PF00126">
    <property type="entry name" value="HTH_1"/>
    <property type="match status" value="1"/>
</dbReference>
<dbReference type="FunFam" id="1.10.10.10:FF:000001">
    <property type="entry name" value="LysR family transcriptional regulator"/>
    <property type="match status" value="1"/>
</dbReference>
<dbReference type="InterPro" id="IPR036390">
    <property type="entry name" value="WH_DNA-bd_sf"/>
</dbReference>
<dbReference type="SUPFAM" id="SSF53850">
    <property type="entry name" value="Periplasmic binding protein-like II"/>
    <property type="match status" value="1"/>
</dbReference>
<dbReference type="PROSITE" id="PS50931">
    <property type="entry name" value="HTH_LYSR"/>
    <property type="match status" value="1"/>
</dbReference>
<keyword evidence="3" id="KW-0238">DNA-binding</keyword>
<evidence type="ECO:0000256" key="1">
    <source>
        <dbReference type="ARBA" id="ARBA00009437"/>
    </source>
</evidence>
<feature type="domain" description="HTH lysR-type" evidence="5">
    <location>
        <begin position="1"/>
        <end position="58"/>
    </location>
</feature>
<dbReference type="PANTHER" id="PTHR30126">
    <property type="entry name" value="HTH-TYPE TRANSCRIPTIONAL REGULATOR"/>
    <property type="match status" value="1"/>
</dbReference>
<dbReference type="PRINTS" id="PR00039">
    <property type="entry name" value="HTHLYSR"/>
</dbReference>
<dbReference type="Proteomes" id="UP000283087">
    <property type="component" value="Unassembled WGS sequence"/>
</dbReference>
<dbReference type="PANTHER" id="PTHR30126:SF88">
    <property type="entry name" value="TRANSCRIPTIONAL REGULATOR-RELATED"/>
    <property type="match status" value="1"/>
</dbReference>
<comment type="caution">
    <text evidence="6">The sequence shown here is derived from an EMBL/GenBank/DDBJ whole genome shotgun (WGS) entry which is preliminary data.</text>
</comment>
<dbReference type="OrthoDB" id="9786526at2"/>
<evidence type="ECO:0000256" key="3">
    <source>
        <dbReference type="ARBA" id="ARBA00023125"/>
    </source>
</evidence>
<evidence type="ECO:0000313" key="7">
    <source>
        <dbReference type="Proteomes" id="UP000283087"/>
    </source>
</evidence>
<keyword evidence="2" id="KW-0805">Transcription regulation</keyword>